<gene>
    <name evidence="1" type="ORF">MYAM1_003690</name>
</gene>
<evidence type="ECO:0000313" key="2">
    <source>
        <dbReference type="Proteomes" id="UP001219567"/>
    </source>
</evidence>
<evidence type="ECO:0000313" key="1">
    <source>
        <dbReference type="EMBL" id="WFD00934.1"/>
    </source>
</evidence>
<dbReference type="AlphaFoldDB" id="A0AAJ6CJM6"/>
<accession>A0AAJ6CJM6</accession>
<name>A0AAJ6CJM6_9BASI</name>
<sequence>MERHTSSVEEKYHKAVERLEALFVADPNAEELAASQKLLGPLQRTLDSQRRIGTPNQRRGLPMYLVVKSLKGSWHADGSWPLIGFDEAEKHKVCDPEVCILKNMHISQHRHKDIIHSDAYEMRRKLIPCRPLPKANVFQERNSDAIAAAYETQNKKKHSPSRS</sequence>
<reference evidence="1 2" key="1">
    <citation type="submission" date="2023-03" db="EMBL/GenBank/DDBJ databases">
        <title>Mating type loci evolution in Malassezia.</title>
        <authorList>
            <person name="Coelho M.A."/>
        </authorList>
    </citation>
    <scope>NUCLEOTIDE SEQUENCE [LARGE SCALE GENOMIC DNA]</scope>
    <source>
        <strain evidence="1 2">CBS 9725</strain>
    </source>
</reference>
<keyword evidence="2" id="KW-1185">Reference proteome</keyword>
<dbReference type="Proteomes" id="UP001219567">
    <property type="component" value="Chromosome 6"/>
</dbReference>
<dbReference type="EMBL" id="CP119948">
    <property type="protein sequence ID" value="WFD00934.1"/>
    <property type="molecule type" value="Genomic_DNA"/>
</dbReference>
<organism evidence="1 2">
    <name type="scientific">Malassezia yamatoensis</name>
    <dbReference type="NCBI Taxonomy" id="253288"/>
    <lineage>
        <taxon>Eukaryota</taxon>
        <taxon>Fungi</taxon>
        <taxon>Dikarya</taxon>
        <taxon>Basidiomycota</taxon>
        <taxon>Ustilaginomycotina</taxon>
        <taxon>Malasseziomycetes</taxon>
        <taxon>Malasseziales</taxon>
        <taxon>Malasseziaceae</taxon>
        <taxon>Malassezia</taxon>
    </lineage>
</organism>
<protein>
    <submittedName>
        <fullName evidence="1">Uncharacterized protein</fullName>
    </submittedName>
</protein>
<proteinExistence type="predicted"/>